<comment type="caution">
    <text evidence="3">The sequence shown here is derived from an EMBL/GenBank/DDBJ whole genome shotgun (WGS) entry which is preliminary data.</text>
</comment>
<feature type="transmembrane region" description="Helical" evidence="2">
    <location>
        <begin position="160"/>
        <end position="183"/>
    </location>
</feature>
<dbReference type="EMBL" id="JBHMAS010000080">
    <property type="protein sequence ID" value="MFB9783734.1"/>
    <property type="molecule type" value="Genomic_DNA"/>
</dbReference>
<feature type="transmembrane region" description="Helical" evidence="2">
    <location>
        <begin position="134"/>
        <end position="154"/>
    </location>
</feature>
<feature type="region of interest" description="Disordered" evidence="1">
    <location>
        <begin position="1"/>
        <end position="22"/>
    </location>
</feature>
<organism evidence="3 4">
    <name type="scientific">Rhodococcus baikonurensis</name>
    <dbReference type="NCBI Taxonomy" id="172041"/>
    <lineage>
        <taxon>Bacteria</taxon>
        <taxon>Bacillati</taxon>
        <taxon>Actinomycetota</taxon>
        <taxon>Actinomycetes</taxon>
        <taxon>Mycobacteriales</taxon>
        <taxon>Nocardiaceae</taxon>
        <taxon>Rhodococcus</taxon>
        <taxon>Rhodococcus erythropolis group</taxon>
    </lineage>
</organism>
<dbReference type="Proteomes" id="UP001589587">
    <property type="component" value="Unassembled WGS sequence"/>
</dbReference>
<proteinExistence type="predicted"/>
<feature type="transmembrane region" description="Helical" evidence="2">
    <location>
        <begin position="21"/>
        <end position="44"/>
    </location>
</feature>
<sequence length="213" mass="22714">MSEQSTIESNLPDSNPRRPGTVSRAVCGSIASFAVPAAILTAAFSESPRERVSFDETTTDAWTRSLYNLSTSLTSFAEETGASTAAVDRVGAGITLGAFTFALILSVATYGLRARVFTDFAESWRRFSLRLSRTVGPVLRWYVALLISTAVTAGGAGHSVAILTAQGAVSAIVWVLLLVLCAYPSQTGSLFMQTITSIMRKVVLRAESRHIAT</sequence>
<gene>
    <name evidence="3" type="ORF">ACFFQ6_28970</name>
</gene>
<keyword evidence="2" id="KW-1133">Transmembrane helix</keyword>
<keyword evidence="2" id="KW-0812">Transmembrane</keyword>
<protein>
    <submittedName>
        <fullName evidence="3">Uncharacterized protein</fullName>
    </submittedName>
</protein>
<evidence type="ECO:0000256" key="2">
    <source>
        <dbReference type="SAM" id="Phobius"/>
    </source>
</evidence>
<keyword evidence="2" id="KW-0472">Membrane</keyword>
<feature type="transmembrane region" description="Helical" evidence="2">
    <location>
        <begin position="90"/>
        <end position="113"/>
    </location>
</feature>
<feature type="compositionally biased region" description="Polar residues" evidence="1">
    <location>
        <begin position="1"/>
        <end position="13"/>
    </location>
</feature>
<evidence type="ECO:0000256" key="1">
    <source>
        <dbReference type="SAM" id="MobiDB-lite"/>
    </source>
</evidence>
<accession>A0ABV5XMN2</accession>
<dbReference type="RefSeq" id="WP_378376329.1">
    <property type="nucleotide sequence ID" value="NZ_JBHMAS010000080.1"/>
</dbReference>
<evidence type="ECO:0000313" key="4">
    <source>
        <dbReference type="Proteomes" id="UP001589587"/>
    </source>
</evidence>
<name>A0ABV5XMN2_9NOCA</name>
<reference evidence="3 4" key="1">
    <citation type="submission" date="2024-09" db="EMBL/GenBank/DDBJ databases">
        <authorList>
            <person name="Sun Q."/>
            <person name="Mori K."/>
        </authorList>
    </citation>
    <scope>NUCLEOTIDE SEQUENCE [LARGE SCALE GENOMIC DNA]</scope>
    <source>
        <strain evidence="3 4">JCM 11411</strain>
    </source>
</reference>
<evidence type="ECO:0000313" key="3">
    <source>
        <dbReference type="EMBL" id="MFB9783734.1"/>
    </source>
</evidence>
<keyword evidence="4" id="KW-1185">Reference proteome</keyword>